<dbReference type="PROSITE" id="PS50005">
    <property type="entry name" value="TPR"/>
    <property type="match status" value="1"/>
</dbReference>
<dbReference type="SUPFAM" id="SSF48452">
    <property type="entry name" value="TPR-like"/>
    <property type="match status" value="1"/>
</dbReference>
<feature type="repeat" description="TPR" evidence="1">
    <location>
        <begin position="159"/>
        <end position="192"/>
    </location>
</feature>
<keyword evidence="5" id="KW-1185">Reference proteome</keyword>
<dbReference type="AlphaFoldDB" id="A0A2A2APV4"/>
<organism evidence="4 6">
    <name type="scientific">Vandammella animalimorsus</name>
    <dbReference type="NCBI Taxonomy" id="2029117"/>
    <lineage>
        <taxon>Bacteria</taxon>
        <taxon>Pseudomonadati</taxon>
        <taxon>Pseudomonadota</taxon>
        <taxon>Betaproteobacteria</taxon>
        <taxon>Burkholderiales</taxon>
        <taxon>Comamonadaceae</taxon>
        <taxon>Vandammella</taxon>
    </lineage>
</organism>
<evidence type="ECO:0000313" key="6">
    <source>
        <dbReference type="Proteomes" id="UP000218644"/>
    </source>
</evidence>
<keyword evidence="1" id="KW-0802">TPR repeat</keyword>
<name>A0A2A2APV4_9BURK</name>
<dbReference type="PROSITE" id="PS51257">
    <property type="entry name" value="PROKAR_LIPOPROTEIN"/>
    <property type="match status" value="1"/>
</dbReference>
<evidence type="ECO:0000313" key="5">
    <source>
        <dbReference type="Proteomes" id="UP000218054"/>
    </source>
</evidence>
<evidence type="ECO:0000313" key="3">
    <source>
        <dbReference type="EMBL" id="PAT34520.1"/>
    </source>
</evidence>
<dbReference type="Pfam" id="PF14559">
    <property type="entry name" value="TPR_19"/>
    <property type="match status" value="1"/>
</dbReference>
<dbReference type="PANTHER" id="PTHR12558">
    <property type="entry name" value="CELL DIVISION CYCLE 16,23,27"/>
    <property type="match status" value="1"/>
</dbReference>
<keyword evidence="2" id="KW-0732">Signal</keyword>
<feature type="chain" id="PRO_5036035236" evidence="2">
    <location>
        <begin position="26"/>
        <end position="273"/>
    </location>
</feature>
<dbReference type="Gene3D" id="1.25.40.10">
    <property type="entry name" value="Tetratricopeptide repeat domain"/>
    <property type="match status" value="1"/>
</dbReference>
<feature type="signal peptide" evidence="2">
    <location>
        <begin position="1"/>
        <end position="25"/>
    </location>
</feature>
<comment type="caution">
    <text evidence="4">The sequence shown here is derived from an EMBL/GenBank/DDBJ whole genome shotgun (WGS) entry which is preliminary data.</text>
</comment>
<dbReference type="RefSeq" id="WP_095540732.1">
    <property type="nucleotide sequence ID" value="NZ_NSJB01000015.1"/>
</dbReference>
<dbReference type="PANTHER" id="PTHR12558:SF33">
    <property type="entry name" value="BLL7664 PROTEIN"/>
    <property type="match status" value="1"/>
</dbReference>
<dbReference type="Proteomes" id="UP000218054">
    <property type="component" value="Unassembled WGS sequence"/>
</dbReference>
<dbReference type="EMBL" id="NSJD01000014">
    <property type="protein sequence ID" value="PAT39659.1"/>
    <property type="molecule type" value="Genomic_DNA"/>
</dbReference>
<dbReference type="InterPro" id="IPR011990">
    <property type="entry name" value="TPR-like_helical_dom_sf"/>
</dbReference>
<accession>A0A2A2A7L4</accession>
<evidence type="ECO:0000256" key="2">
    <source>
        <dbReference type="SAM" id="SignalP"/>
    </source>
</evidence>
<evidence type="ECO:0000256" key="1">
    <source>
        <dbReference type="PROSITE-ProRule" id="PRU00339"/>
    </source>
</evidence>
<accession>A0A2A2APV4</accession>
<gene>
    <name evidence="4" type="ORF">CK623_09025</name>
    <name evidence="3" type="ORF">CK625_12895</name>
</gene>
<dbReference type="NCBIfam" id="TIGR02521">
    <property type="entry name" value="type_IV_pilW"/>
    <property type="match status" value="1"/>
</dbReference>
<protein>
    <submittedName>
        <fullName evidence="4">Type IV pilus biogenesis/stability protein PilW</fullName>
    </submittedName>
</protein>
<dbReference type="InterPro" id="IPR013360">
    <property type="entry name" value="Pilus_4_PilW"/>
</dbReference>
<dbReference type="Proteomes" id="UP000218644">
    <property type="component" value="Unassembled WGS sequence"/>
</dbReference>
<proteinExistence type="predicted"/>
<reference evidence="5 6" key="1">
    <citation type="submission" date="2017-08" db="EMBL/GenBank/DDBJ databases">
        <title>WGS of Clinical strains of the CDC Group NO-1 linked to zoonotic infections in humans.</title>
        <authorList>
            <person name="Bernier A.-M."/>
            <person name="Bernard K."/>
        </authorList>
    </citation>
    <scope>NUCLEOTIDE SEQUENCE [LARGE SCALE GENOMIC DNA]</scope>
    <source>
        <strain evidence="3 5">NML00-0135</strain>
        <strain evidence="4 6">NML79-0751</strain>
    </source>
</reference>
<dbReference type="InterPro" id="IPR019734">
    <property type="entry name" value="TPR_rpt"/>
</dbReference>
<dbReference type="EMBL" id="NSJB01000015">
    <property type="protein sequence ID" value="PAT34520.1"/>
    <property type="molecule type" value="Genomic_DNA"/>
</dbReference>
<evidence type="ECO:0000313" key="4">
    <source>
        <dbReference type="EMBL" id="PAT39659.1"/>
    </source>
</evidence>
<sequence length="273" mass="29891">MKPRHTLWRLPAALALAAAALGLTACQTSYTRSSVPVATPGAAAAASEPDVQRAAKVRLELASEYLRVGRSNVALEEINHVLSIAPHMVEAYMLRGMIHADQHNFAAAEADYARVMRERGNDPDALHNYGWILCRQGRYADAEGYFDRVLAAPGYTASARTLMAKGLCQQSAGKAGAAMATLQRAYEVDPNNPIVAYNLASMLYHAGRVADAQTYLRRLNGSDLANAETLWLGIKVENALGRRDRVRELGSVLAHRFPNSREFALYERGAFYE</sequence>
<dbReference type="SMART" id="SM00028">
    <property type="entry name" value="TPR"/>
    <property type="match status" value="4"/>
</dbReference>
<dbReference type="Pfam" id="PF13432">
    <property type="entry name" value="TPR_16"/>
    <property type="match status" value="1"/>
</dbReference>